<evidence type="ECO:0000313" key="18">
    <source>
        <dbReference type="Proteomes" id="UP000557204"/>
    </source>
</evidence>
<dbReference type="PROSITE" id="PS51198">
    <property type="entry name" value="UVRD_HELICASE_ATP_BIND"/>
    <property type="match status" value="1"/>
</dbReference>
<keyword evidence="1" id="KW-0540">Nuclease</keyword>
<dbReference type="InterPro" id="IPR014016">
    <property type="entry name" value="UvrD-like_ATP-bd"/>
</dbReference>
<dbReference type="Proteomes" id="UP000557204">
    <property type="component" value="Unassembled WGS sequence"/>
</dbReference>
<evidence type="ECO:0000256" key="5">
    <source>
        <dbReference type="ARBA" id="ARBA00022806"/>
    </source>
</evidence>
<evidence type="ECO:0000256" key="6">
    <source>
        <dbReference type="ARBA" id="ARBA00022839"/>
    </source>
</evidence>
<dbReference type="Pfam" id="PF12705">
    <property type="entry name" value="PDDEXK_1"/>
    <property type="match status" value="1"/>
</dbReference>
<evidence type="ECO:0000256" key="1">
    <source>
        <dbReference type="ARBA" id="ARBA00022722"/>
    </source>
</evidence>
<evidence type="ECO:0000256" key="11">
    <source>
        <dbReference type="ARBA" id="ARBA00034617"/>
    </source>
</evidence>
<dbReference type="InterPro" id="IPR014017">
    <property type="entry name" value="DNA_helicase_UvrD-like_C"/>
</dbReference>
<evidence type="ECO:0000313" key="17">
    <source>
        <dbReference type="EMBL" id="NNU27315.1"/>
    </source>
</evidence>
<protein>
    <recommendedName>
        <fullName evidence="12">DNA 3'-5' helicase</fullName>
        <ecNumber evidence="12">5.6.2.4</ecNumber>
    </recommendedName>
</protein>
<evidence type="ECO:0000256" key="9">
    <source>
        <dbReference type="ARBA" id="ARBA00023204"/>
    </source>
</evidence>
<keyword evidence="5 14" id="KW-0347">Helicase</keyword>
<name>A0A849K6B6_9MICO</name>
<evidence type="ECO:0000259" key="16">
    <source>
        <dbReference type="PROSITE" id="PS51217"/>
    </source>
</evidence>
<comment type="catalytic activity">
    <reaction evidence="11">
        <text>Couples ATP hydrolysis with the unwinding of duplex DNA by translocating in the 3'-5' direction.</text>
        <dbReference type="EC" id="5.6.2.4"/>
    </reaction>
</comment>
<keyword evidence="3" id="KW-0227">DNA damage</keyword>
<evidence type="ECO:0000256" key="10">
    <source>
        <dbReference type="ARBA" id="ARBA00023235"/>
    </source>
</evidence>
<dbReference type="GO" id="GO:0003677">
    <property type="term" value="F:DNA binding"/>
    <property type="evidence" value="ECO:0007669"/>
    <property type="project" value="UniProtKB-KW"/>
</dbReference>
<evidence type="ECO:0000256" key="7">
    <source>
        <dbReference type="ARBA" id="ARBA00022840"/>
    </source>
</evidence>
<comment type="caution">
    <text evidence="17">The sequence shown here is derived from an EMBL/GenBank/DDBJ whole genome shotgun (WGS) entry which is preliminary data.</text>
</comment>
<dbReference type="AlphaFoldDB" id="A0A849K6B6"/>
<keyword evidence="4 14" id="KW-0378">Hydrolase</keyword>
<evidence type="ECO:0000256" key="4">
    <source>
        <dbReference type="ARBA" id="ARBA00022801"/>
    </source>
</evidence>
<reference evidence="17 18" key="1">
    <citation type="submission" date="2020-05" db="EMBL/GenBank/DDBJ databases">
        <title>Genome sequence of Isoptericola sp. JC619 isolated from Chilika lagoon, India.</title>
        <authorList>
            <person name="Kumar D."/>
            <person name="Appam K."/>
            <person name="Gandham S."/>
            <person name="Uppada J."/>
            <person name="Sasikala C."/>
            <person name="Venkata Ramana C."/>
        </authorList>
    </citation>
    <scope>NUCLEOTIDE SEQUENCE [LARGE SCALE GENOMIC DNA]</scope>
    <source>
        <strain evidence="17 18">JC619</strain>
    </source>
</reference>
<dbReference type="PANTHER" id="PTHR11070:SF23">
    <property type="entry name" value="RECBCD ENZYME SUBUNIT RECB"/>
    <property type="match status" value="1"/>
</dbReference>
<evidence type="ECO:0000259" key="15">
    <source>
        <dbReference type="PROSITE" id="PS51198"/>
    </source>
</evidence>
<dbReference type="GO" id="GO:0043138">
    <property type="term" value="F:3'-5' DNA helicase activity"/>
    <property type="evidence" value="ECO:0007669"/>
    <property type="project" value="UniProtKB-EC"/>
</dbReference>
<evidence type="ECO:0000256" key="8">
    <source>
        <dbReference type="ARBA" id="ARBA00023125"/>
    </source>
</evidence>
<evidence type="ECO:0000256" key="14">
    <source>
        <dbReference type="PROSITE-ProRule" id="PRU00560"/>
    </source>
</evidence>
<sequence>MRDLIRDATDRTLVVNAGAGSGKTTALVSRVLALVLRDGVPLREIAAVTFTEKAGAELRDRLRVELEAVGRSADDPSSDWRRLTDVDVAELRRRADTALDDLDAAAIGTLHSFAQRILTEHAIAAGLPPVIEVLEEVGSSVAFGEQWSALQVALLDDDEIAPGLLLAMAGGVRLDDVRALARALGGDWDLIEDRVLDEDVVEDVPLVVRTDRVEELAEQVLSLRSLCRNPEDKLLAKLGELETALHTLRAAVDDGGRIAALTVLPTIKVGNVGQKSSWGCPTTEVRDLVKVVAGAAESEYARVLNHAVRRLTRWTARHVLEAAEDRRRDGRLEFHDLLVLARRLLRQSSEAREALHHTYTRLLLDEFQDTDPIQIELACRIAGGAGANQARWQDIELPPGRVFVVGDAKQSIYRFRRASIATYLDAAQHLGEQVSLTTNFRSVDTVLNWVNEVFDQVITPEEGRQSTYEALATHRRAADAPAAEAPGLPGVVVLGAEAHEDKPKADELREREAADVAATVRQALDDGWPVCDPDTHEWHPLRPRDVAVLVPARTSLPHLEAALEAVGVPYRAEASSLVYEAAEVRDLLACARAVADPSDELSLLTALRSPLFGCGDDDLWRWKHAGGRISLYSRIDEPAELADGPVGSSLEWLRGLQRRARWATPSEVLGDIVAGRRMLEVAAGSPRARDVWRQLRFVVDQARAWAEVSHGGLRAYLAWAAHQATETTRVAEAVLPETDVDAVRIMTIHAAKGLEFGFVALSGLTSRGRRNSGVSLLWPDDGDFSVRLRSGIETDDFSVAQPIDEQMDDLEKRRLLYVAATRARDHLVVSLHRTGNANTAAATLAGAGAGTLGESRFAATAETTGTAERAEEPAVVPPSYEDWLAGVTQARESSERDAAISASGLEGTEPAVVLAPGDEVAEGLAKGARNLELPPWSKGRYGSAIGRAVHGVLQAVDLSTGDGLDDAVAAQAVAEGVVGHEDLMSDLVLAALDSDLVRQAAERRHWRETYVGTVDDDGAVLEGYVDLIYAEDDGTLVVVDYKTDAVASGAYESRRIYYAPQLLAYARCVADATAAPVRAELLFLHPERAVRVPV</sequence>
<dbReference type="SUPFAM" id="SSF52980">
    <property type="entry name" value="Restriction endonuclease-like"/>
    <property type="match status" value="1"/>
</dbReference>
<dbReference type="Gene3D" id="3.90.320.10">
    <property type="match status" value="1"/>
</dbReference>
<keyword evidence="10" id="KW-0413">Isomerase</keyword>
<keyword evidence="7 14" id="KW-0067">ATP-binding</keyword>
<dbReference type="EC" id="5.6.2.4" evidence="12"/>
<comment type="catalytic activity">
    <reaction evidence="13">
        <text>ATP + H2O = ADP + phosphate + H(+)</text>
        <dbReference type="Rhea" id="RHEA:13065"/>
        <dbReference type="ChEBI" id="CHEBI:15377"/>
        <dbReference type="ChEBI" id="CHEBI:15378"/>
        <dbReference type="ChEBI" id="CHEBI:30616"/>
        <dbReference type="ChEBI" id="CHEBI:43474"/>
        <dbReference type="ChEBI" id="CHEBI:456216"/>
        <dbReference type="EC" id="5.6.2.4"/>
    </reaction>
</comment>
<gene>
    <name evidence="17" type="ORF">HLI28_07135</name>
</gene>
<accession>A0A849K6B6</accession>
<feature type="domain" description="UvrD-like helicase ATP-binding" evidence="15">
    <location>
        <begin position="1"/>
        <end position="443"/>
    </location>
</feature>
<dbReference type="InterPro" id="IPR011604">
    <property type="entry name" value="PDDEXK-like_dom_sf"/>
</dbReference>
<dbReference type="SUPFAM" id="SSF52540">
    <property type="entry name" value="P-loop containing nucleoside triphosphate hydrolases"/>
    <property type="match status" value="1"/>
</dbReference>
<evidence type="ECO:0000256" key="13">
    <source>
        <dbReference type="ARBA" id="ARBA00048988"/>
    </source>
</evidence>
<dbReference type="GO" id="GO:0005524">
    <property type="term" value="F:ATP binding"/>
    <property type="evidence" value="ECO:0007669"/>
    <property type="project" value="UniProtKB-UniRule"/>
</dbReference>
<dbReference type="GO" id="GO:0005829">
    <property type="term" value="C:cytosol"/>
    <property type="evidence" value="ECO:0007669"/>
    <property type="project" value="TreeGrafter"/>
</dbReference>
<dbReference type="GO" id="GO:0009338">
    <property type="term" value="C:exodeoxyribonuclease V complex"/>
    <property type="evidence" value="ECO:0007669"/>
    <property type="project" value="TreeGrafter"/>
</dbReference>
<evidence type="ECO:0000256" key="3">
    <source>
        <dbReference type="ARBA" id="ARBA00022763"/>
    </source>
</evidence>
<dbReference type="PANTHER" id="PTHR11070">
    <property type="entry name" value="UVRD / RECB / PCRA DNA HELICASE FAMILY MEMBER"/>
    <property type="match status" value="1"/>
</dbReference>
<dbReference type="Gene3D" id="3.40.50.300">
    <property type="entry name" value="P-loop containing nucleotide triphosphate hydrolases"/>
    <property type="match status" value="4"/>
</dbReference>
<dbReference type="EMBL" id="JABFAJ010000012">
    <property type="protein sequence ID" value="NNU27315.1"/>
    <property type="molecule type" value="Genomic_DNA"/>
</dbReference>
<dbReference type="InterPro" id="IPR038726">
    <property type="entry name" value="PDDEXK_AddAB-type"/>
</dbReference>
<dbReference type="Pfam" id="PF00580">
    <property type="entry name" value="UvrD-helicase"/>
    <property type="match status" value="1"/>
</dbReference>
<organism evidence="17 18">
    <name type="scientific">Isoptericola sediminis</name>
    <dbReference type="NCBI Taxonomy" id="2733572"/>
    <lineage>
        <taxon>Bacteria</taxon>
        <taxon>Bacillati</taxon>
        <taxon>Actinomycetota</taxon>
        <taxon>Actinomycetes</taxon>
        <taxon>Micrococcales</taxon>
        <taxon>Promicromonosporaceae</taxon>
        <taxon>Isoptericola</taxon>
    </lineage>
</organism>
<dbReference type="PROSITE" id="PS51217">
    <property type="entry name" value="UVRD_HELICASE_CTER"/>
    <property type="match status" value="1"/>
</dbReference>
<keyword evidence="9" id="KW-0234">DNA repair</keyword>
<dbReference type="GO" id="GO:0004527">
    <property type="term" value="F:exonuclease activity"/>
    <property type="evidence" value="ECO:0007669"/>
    <property type="project" value="UniProtKB-KW"/>
</dbReference>
<keyword evidence="18" id="KW-1185">Reference proteome</keyword>
<evidence type="ECO:0000256" key="12">
    <source>
        <dbReference type="ARBA" id="ARBA00034808"/>
    </source>
</evidence>
<proteinExistence type="predicted"/>
<feature type="domain" description="UvrD-like helicase C-terminal" evidence="16">
    <location>
        <begin position="472"/>
        <end position="753"/>
    </location>
</feature>
<feature type="binding site" evidence="14">
    <location>
        <begin position="17"/>
        <end position="24"/>
    </location>
    <ligand>
        <name>ATP</name>
        <dbReference type="ChEBI" id="CHEBI:30616"/>
    </ligand>
</feature>
<dbReference type="InterPro" id="IPR011335">
    <property type="entry name" value="Restrct_endonuc-II-like"/>
</dbReference>
<dbReference type="GO" id="GO:0000725">
    <property type="term" value="P:recombinational repair"/>
    <property type="evidence" value="ECO:0007669"/>
    <property type="project" value="TreeGrafter"/>
</dbReference>
<keyword evidence="6" id="KW-0269">Exonuclease</keyword>
<dbReference type="InterPro" id="IPR027417">
    <property type="entry name" value="P-loop_NTPase"/>
</dbReference>
<dbReference type="Pfam" id="PF13361">
    <property type="entry name" value="UvrD_C"/>
    <property type="match status" value="1"/>
</dbReference>
<keyword evidence="8" id="KW-0238">DNA-binding</keyword>
<keyword evidence="2 14" id="KW-0547">Nucleotide-binding</keyword>
<evidence type="ECO:0000256" key="2">
    <source>
        <dbReference type="ARBA" id="ARBA00022741"/>
    </source>
</evidence>
<dbReference type="InterPro" id="IPR000212">
    <property type="entry name" value="DNA_helicase_UvrD/REP"/>
</dbReference>